<gene>
    <name evidence="3" type="ORF">BCR35DRAFT_332773</name>
</gene>
<dbReference type="Proteomes" id="UP000193467">
    <property type="component" value="Unassembled WGS sequence"/>
</dbReference>
<feature type="region of interest" description="Disordered" evidence="1">
    <location>
        <begin position="459"/>
        <end position="483"/>
    </location>
</feature>
<dbReference type="Pfam" id="PF00855">
    <property type="entry name" value="PWWP"/>
    <property type="match status" value="1"/>
</dbReference>
<dbReference type="AlphaFoldDB" id="A0A1Y2EY64"/>
<feature type="compositionally biased region" description="Basic and acidic residues" evidence="1">
    <location>
        <begin position="313"/>
        <end position="323"/>
    </location>
</feature>
<feature type="compositionally biased region" description="Basic and acidic residues" evidence="1">
    <location>
        <begin position="459"/>
        <end position="477"/>
    </location>
</feature>
<proteinExistence type="predicted"/>
<dbReference type="CDD" id="cd05162">
    <property type="entry name" value="PWWP"/>
    <property type="match status" value="1"/>
</dbReference>
<organism evidence="3 4">
    <name type="scientific">Leucosporidium creatinivorum</name>
    <dbReference type="NCBI Taxonomy" id="106004"/>
    <lineage>
        <taxon>Eukaryota</taxon>
        <taxon>Fungi</taxon>
        <taxon>Dikarya</taxon>
        <taxon>Basidiomycota</taxon>
        <taxon>Pucciniomycotina</taxon>
        <taxon>Microbotryomycetes</taxon>
        <taxon>Leucosporidiales</taxon>
        <taxon>Leucosporidium</taxon>
    </lineage>
</organism>
<dbReference type="SUPFAM" id="SSF63748">
    <property type="entry name" value="Tudor/PWWP/MBT"/>
    <property type="match status" value="1"/>
</dbReference>
<sequence length="483" mass="52100">MATEEQQVLQKHYQAQITTLLQQLDSALAALPTSTQTLSRSLPAAASILGHIEKSSEDSWATLGGCLRIIWQRPGGISPDHVSRHKNGGLQSCSRLLHRVGANKMAVLDDKDRLEAINWISAFRDAALASPTHVATLIVSAAAAARPVKNATQPVEARARSRGGRAALTSSVPKSTLPVEPASKASISAARDVKPIIKVEPADEAPRRTSPTTSTGPALAWAAPLPPPSSAKRSLITDGTAPPLKHADPLPLASPSAITTPLRRKSVSIPPSAAHTRPSPSISDGTTSSAPAAKKRKTTTTTTPSSSPPPPPPEKKSASAERPQRHRKATKKLDEVEESEQMELLSAPSEEERMEVGEAGMVKFPNYSWWPAIILDPLTAPEWTQGHQKLGYYLCKSIPTGGDHRWISPTDIRPLDEKEVNEVIIPAKYDSPPPVSWKQYRADLIEGCLIALDPVKRKEWSEKPTESDLLREGEAGRRAKLRA</sequence>
<keyword evidence="4" id="KW-1185">Reference proteome</keyword>
<evidence type="ECO:0000313" key="4">
    <source>
        <dbReference type="Proteomes" id="UP000193467"/>
    </source>
</evidence>
<dbReference type="EMBL" id="MCGR01000034">
    <property type="protein sequence ID" value="ORY76510.1"/>
    <property type="molecule type" value="Genomic_DNA"/>
</dbReference>
<dbReference type="OrthoDB" id="2529467at2759"/>
<feature type="region of interest" description="Disordered" evidence="1">
    <location>
        <begin position="148"/>
        <end position="186"/>
    </location>
</feature>
<dbReference type="Gene3D" id="2.30.30.140">
    <property type="match status" value="1"/>
</dbReference>
<name>A0A1Y2EY64_9BASI</name>
<feature type="region of interest" description="Disordered" evidence="1">
    <location>
        <begin position="198"/>
        <end position="352"/>
    </location>
</feature>
<evidence type="ECO:0000256" key="1">
    <source>
        <dbReference type="SAM" id="MobiDB-lite"/>
    </source>
</evidence>
<evidence type="ECO:0000313" key="3">
    <source>
        <dbReference type="EMBL" id="ORY76510.1"/>
    </source>
</evidence>
<protein>
    <recommendedName>
        <fullName evidence="2">PWWP domain-containing protein</fullName>
    </recommendedName>
</protein>
<dbReference type="InterPro" id="IPR000313">
    <property type="entry name" value="PWWP_dom"/>
</dbReference>
<feature type="domain" description="PWWP" evidence="2">
    <location>
        <begin position="361"/>
        <end position="424"/>
    </location>
</feature>
<evidence type="ECO:0000259" key="2">
    <source>
        <dbReference type="Pfam" id="PF00855"/>
    </source>
</evidence>
<comment type="caution">
    <text evidence="3">The sequence shown here is derived from an EMBL/GenBank/DDBJ whole genome shotgun (WGS) entry which is preliminary data.</text>
</comment>
<dbReference type="InParanoid" id="A0A1Y2EY64"/>
<feature type="compositionally biased region" description="Low complexity" evidence="1">
    <location>
        <begin position="208"/>
        <end position="223"/>
    </location>
</feature>
<reference evidence="3 4" key="1">
    <citation type="submission" date="2016-07" db="EMBL/GenBank/DDBJ databases">
        <title>Pervasive Adenine N6-methylation of Active Genes in Fungi.</title>
        <authorList>
            <consortium name="DOE Joint Genome Institute"/>
            <person name="Mondo S.J."/>
            <person name="Dannebaum R.O."/>
            <person name="Kuo R.C."/>
            <person name="Labutti K."/>
            <person name="Haridas S."/>
            <person name="Kuo A."/>
            <person name="Salamov A."/>
            <person name="Ahrendt S.R."/>
            <person name="Lipzen A."/>
            <person name="Sullivan W."/>
            <person name="Andreopoulos W.B."/>
            <person name="Clum A."/>
            <person name="Lindquist E."/>
            <person name="Daum C."/>
            <person name="Ramamoorthy G.K."/>
            <person name="Gryganskyi A."/>
            <person name="Culley D."/>
            <person name="Magnuson J.K."/>
            <person name="James T.Y."/>
            <person name="O'Malley M.A."/>
            <person name="Stajich J.E."/>
            <person name="Spatafora J.W."/>
            <person name="Visel A."/>
            <person name="Grigoriev I.V."/>
        </authorList>
    </citation>
    <scope>NUCLEOTIDE SEQUENCE [LARGE SCALE GENOMIC DNA]</scope>
    <source>
        <strain evidence="3 4">62-1032</strain>
    </source>
</reference>
<feature type="compositionally biased region" description="Basic and acidic residues" evidence="1">
    <location>
        <begin position="198"/>
        <end position="207"/>
    </location>
</feature>
<accession>A0A1Y2EY64</accession>